<evidence type="ECO:0000256" key="1">
    <source>
        <dbReference type="SAM" id="SignalP"/>
    </source>
</evidence>
<dbReference type="InterPro" id="IPR036374">
    <property type="entry name" value="OxRdtase_Mopterin-bd_sf"/>
</dbReference>
<name>A0A1I7EBH8_9BURK</name>
<reference evidence="3 4" key="1">
    <citation type="submission" date="2016-10" db="EMBL/GenBank/DDBJ databases">
        <authorList>
            <person name="de Groot N.N."/>
        </authorList>
    </citation>
    <scope>NUCLEOTIDE SEQUENCE [LARGE SCALE GENOMIC DNA]</scope>
    <source>
        <strain evidence="3 4">LMG 27731</strain>
    </source>
</reference>
<organism evidence="3 4">
    <name type="scientific">Paraburkholderia aspalathi</name>
    <dbReference type="NCBI Taxonomy" id="1324617"/>
    <lineage>
        <taxon>Bacteria</taxon>
        <taxon>Pseudomonadati</taxon>
        <taxon>Pseudomonadota</taxon>
        <taxon>Betaproteobacteria</taxon>
        <taxon>Burkholderiales</taxon>
        <taxon>Burkholderiaceae</taxon>
        <taxon>Paraburkholderia</taxon>
    </lineage>
</organism>
<feature type="signal peptide" evidence="1">
    <location>
        <begin position="1"/>
        <end position="39"/>
    </location>
</feature>
<dbReference type="Pfam" id="PF00174">
    <property type="entry name" value="Oxidored_molyb"/>
    <property type="match status" value="1"/>
</dbReference>
<dbReference type="AlphaFoldDB" id="A0A1I7EBH8"/>
<proteinExistence type="predicted"/>
<feature type="domain" description="Oxidoreductase molybdopterin-binding" evidence="2">
    <location>
        <begin position="91"/>
        <end position="161"/>
    </location>
</feature>
<evidence type="ECO:0000313" key="3">
    <source>
        <dbReference type="EMBL" id="SFU21306.1"/>
    </source>
</evidence>
<dbReference type="Gene3D" id="3.90.420.10">
    <property type="entry name" value="Oxidoreductase, molybdopterin-binding domain"/>
    <property type="match status" value="1"/>
</dbReference>
<sequence>MKMTKAGIAVDGRKGVVRGAWWGLGLLLAFAAWSMQAQAQAQAQAESLPLSLDVKGKISKTNDAAHQLYHFTEAQLLALPAHSITTATTWTPRSTFTGPLLADILKTVGASGSAVEIHTLDDYTYTIPVSDCDRYGVVVAYSMNGQRLKISDFGPLFLIYPRDAFPDELMGAAGDSKFVWQIKALIVK</sequence>
<dbReference type="InterPro" id="IPR000572">
    <property type="entry name" value="OxRdtase_Mopterin-bd_dom"/>
</dbReference>
<feature type="chain" id="PRO_5011797116" description="Oxidoreductase molybdopterin-binding domain-containing protein" evidence="1">
    <location>
        <begin position="40"/>
        <end position="188"/>
    </location>
</feature>
<dbReference type="Proteomes" id="UP000198844">
    <property type="component" value="Unassembled WGS sequence"/>
</dbReference>
<gene>
    <name evidence="3" type="ORF">SAMN05192563_101634</name>
</gene>
<keyword evidence="1" id="KW-0732">Signal</keyword>
<accession>A0A1I7EBH8</accession>
<dbReference type="EMBL" id="FPBH01000016">
    <property type="protein sequence ID" value="SFU21306.1"/>
    <property type="molecule type" value="Genomic_DNA"/>
</dbReference>
<dbReference type="SUPFAM" id="SSF56524">
    <property type="entry name" value="Oxidoreductase molybdopterin-binding domain"/>
    <property type="match status" value="1"/>
</dbReference>
<protein>
    <recommendedName>
        <fullName evidence="2">Oxidoreductase molybdopterin-binding domain-containing protein</fullName>
    </recommendedName>
</protein>
<evidence type="ECO:0000259" key="2">
    <source>
        <dbReference type="Pfam" id="PF00174"/>
    </source>
</evidence>
<evidence type="ECO:0000313" key="4">
    <source>
        <dbReference type="Proteomes" id="UP000198844"/>
    </source>
</evidence>